<dbReference type="InterPro" id="IPR032876">
    <property type="entry name" value="J_dom"/>
</dbReference>
<dbReference type="Gene3D" id="2.60.120.260">
    <property type="entry name" value="Galactose-binding domain-like"/>
    <property type="match status" value="1"/>
</dbReference>
<dbReference type="InterPro" id="IPR053171">
    <property type="entry name" value="Viral_Tip_Attach_Protein"/>
</dbReference>
<gene>
    <name evidence="5" type="ORF">NCTC4101_00575</name>
</gene>
<evidence type="ECO:0000259" key="2">
    <source>
        <dbReference type="Pfam" id="PF09327"/>
    </source>
</evidence>
<dbReference type="InterPro" id="IPR055385">
    <property type="entry name" value="GpJ_HDII-ins2"/>
</dbReference>
<dbReference type="SUPFAM" id="SSF49785">
    <property type="entry name" value="Galactose-binding domain-like"/>
    <property type="match status" value="1"/>
</dbReference>
<dbReference type="EMBL" id="CAAHDN010000007">
    <property type="protein sequence ID" value="VGM95213.1"/>
    <property type="molecule type" value="Genomic_DNA"/>
</dbReference>
<accession>A0A486XDA3</accession>
<dbReference type="InterPro" id="IPR013783">
    <property type="entry name" value="Ig-like_fold"/>
</dbReference>
<feature type="coiled-coil region" evidence="1">
    <location>
        <begin position="1203"/>
        <end position="1230"/>
    </location>
</feature>
<dbReference type="Gene3D" id="2.60.40.10">
    <property type="entry name" value="Immunoglobulins"/>
    <property type="match status" value="1"/>
</dbReference>
<dbReference type="Pfam" id="PF13550">
    <property type="entry name" value="Phage-tail_3"/>
    <property type="match status" value="1"/>
</dbReference>
<feature type="domain" description="Tip attachment protein J HDII-ins2" evidence="4">
    <location>
        <begin position="84"/>
        <end position="202"/>
    </location>
</feature>
<protein>
    <submittedName>
        <fullName evidence="5">Domain of uncharacterized function (DUF1983)</fullName>
    </submittedName>
</protein>
<evidence type="ECO:0000259" key="4">
    <source>
        <dbReference type="Pfam" id="PF24801"/>
    </source>
</evidence>
<feature type="domain" description="Tip attachment protein J" evidence="3">
    <location>
        <begin position="325"/>
        <end position="489"/>
    </location>
</feature>
<dbReference type="Pfam" id="PF09327">
    <property type="entry name" value="Phage_Tail_Tip"/>
    <property type="match status" value="1"/>
</dbReference>
<dbReference type="PANTHER" id="PTHR36251:SF2">
    <property type="entry name" value="GIFSY-2 PROPHAGE HOST SPECIFICITY PROTEIN J, PHAGE LAMBDA"/>
    <property type="match status" value="1"/>
</dbReference>
<evidence type="ECO:0000313" key="5">
    <source>
        <dbReference type="EMBL" id="VGM95213.1"/>
    </source>
</evidence>
<dbReference type="InterPro" id="IPR008979">
    <property type="entry name" value="Galactose-bd-like_sf"/>
</dbReference>
<proteinExistence type="predicted"/>
<dbReference type="InterPro" id="IPR015406">
    <property type="entry name" value="GpJ_CSF"/>
</dbReference>
<reference evidence="5" key="1">
    <citation type="submission" date="2019-03" db="EMBL/GenBank/DDBJ databases">
        <authorList>
            <consortium name="Pathogen Informatics"/>
        </authorList>
    </citation>
    <scope>NUCLEOTIDE SEQUENCE</scope>
    <source>
        <strain evidence="5">Unknown</strain>
    </source>
</reference>
<organism evidence="5">
    <name type="scientific">uncultured Avibacterium sp</name>
    <dbReference type="NCBI Taxonomy" id="1936169"/>
    <lineage>
        <taxon>Bacteria</taxon>
        <taxon>Pseudomonadati</taxon>
        <taxon>Pseudomonadota</taxon>
        <taxon>Gammaproteobacteria</taxon>
        <taxon>Pasteurellales</taxon>
        <taxon>Pasteurellaceae</taxon>
        <taxon>Avibacterium</taxon>
        <taxon>environmental samples</taxon>
    </lineage>
</organism>
<dbReference type="Pfam" id="PF24801">
    <property type="entry name" value="FNIII-A_GpJ"/>
    <property type="match status" value="1"/>
</dbReference>
<keyword evidence="1" id="KW-0175">Coiled coil</keyword>
<dbReference type="PANTHER" id="PTHR36251">
    <property type="entry name" value="FELS-1 PROPHAGE HOST SPECIFICITY PROTEIN-RELATED"/>
    <property type="match status" value="1"/>
</dbReference>
<evidence type="ECO:0000256" key="1">
    <source>
        <dbReference type="SAM" id="Coils"/>
    </source>
</evidence>
<feature type="domain" description="Tip attachment protein J central straight fiber" evidence="2">
    <location>
        <begin position="1505"/>
        <end position="1636"/>
    </location>
</feature>
<evidence type="ECO:0000259" key="3">
    <source>
        <dbReference type="Pfam" id="PF13550"/>
    </source>
</evidence>
<name>A0A486XDA3_9PAST</name>
<sequence>MGKGGGGGHTPVEAPESGRSKQLVNIVEIISEGEIQGLVNGVKSVFLDKTAIQANDGSYNFNNVDAQGRIGVQDQDIMSGFNTSEKEVAVNAQVRKTVAITRTITDSKVSRLRLTLGVQSLFSQNDQGDTNGTRVELRVTIGSSIYPVVIEGKYSSQYLRQFEYGNLPPVPFQVRVERVTDDSKSQRLQNNTLWSSYTEIIETQFAYPNTALVGIQFDSEYFGSIPNRNYEIYGIKLKVPSNYNPISRTYTGLWDGTFKIAWSNNPAWVLYDLMTNKRYGLGQRLGEFSVDKWTLYQVAQYCDQLVPDGFGGQEPRFTCNAWLVEQRKAYDVINDICSIFRAMPVWNGREFTVVMDRPADPVWTYTNANVVNGEFSYQYSALKARHNEIHVEYIDAADSYEKKVEVVSDDALIRRYGLNIKKVTAFGCTSRGQAHRTGKWILETERLETKTVTFSVGAEGLMHIPGDIIRVADSDYAATNIGGRVLAIEGRKAILDREITISGKSYLTYINAEGKHKDIRILGVANGNQAVLETMPEDLVPYTVWSLTTQQINVQLFKCLTISEEEKGKYTIVALQHEPQKEAIVDNGAVFEPRETTLATSGLRKVDNVSVQANGDGIELSFDAIVQNSAMVKYQIKLYRDGKFYKLYDNLTSPKITFVDLPDGEYKAEVRAKNAQGQLSDPVTKTFTVRLAVSELVTVPKMFAIELNWRNPIFANPKTAIEIWVSQDNQFTNARKLVSLAYPTTSYTYSGLTLNDRFWFWARMVDGDNAGRFTEAVEGRPSQDATALTDYLHGQITKSELGQSLIDSLQADIDDAVAAEAGLRQSAVANAVAQIIAESQARTKAIQDEAKARTAALNTEVTNRTKAIQSESAKLTAKIQAEANARGTAISQLQNTDAQQAQKITALTAKAEQALSGLEAEKVARAKGDEAEARERKALTSRVASAESGLTNLQRTVSTQAQSLSDVSQSLNARFDNLQIGGRNYADDGDFSRGIWWLSSGDRNDKNHQINDGVITVTGSSTTWKQWQLLSKSAWGAKASNSLGKIEVGNSYTLSFEARCVSGNPQMWVRLRENRHNGLPTVERISTYITLTDQWQRYSVTGLLQDDGENFDFWRIILGYSQIGQVQYRKVKLEKGTIATDWTPAPEDLESAVEAVSADLTSYKSTQATKEQATSQQISGLTTRMATAESGISRVEKAVSDNRASTATQLNQLTANLNKANSQIAEEKSARVSGDKANSDKITTLTSRVSNAESGITNIQSTKANKTEVASLARTTLQSEWRNDVKAEVDNIKVGGRNFLQDTETFSPEFWRFSKHRDEPRIGRVEDGVLLLPSSTALYSSWSLITGKATALQKVDLGEQYIVSFWYKATKDMSVYAYVRQFYDDDSFKDNTRTSFVLPKSDEWVRVSKPIVINKLDREGRNRELLQFIFTSYATADGVIYIKKPKLELGTVATDWTPAPEDLESAVEAVSAKVDSTRETLTRADQALGQRIDTVNASVNDAKAQISTVSRAVATTDGKVSAMKTFKTQVIAGGRTAVSGIALGAESDGRTAESSIILMADKLGVVKNASDGNVVPMFSVVNNRAAFNGDLIADGTILGQHIRANQTISAPVINGGRISAANFSGNTFTGNTINGGTINGTTVTGTTINGGVINGATGYFSGTVYAEKLVGDVVKVYLCPANGQVVVPSASFNRSYLVLPITLVHVIRENSNDSVSVILTLNGREIARGVTNLSSRSVTIDAYGRIPKGSTSTFTCSSKYGPSRIAILVFKS</sequence>